<keyword evidence="2" id="KW-1133">Transmembrane helix</keyword>
<feature type="region of interest" description="Disordered" evidence="1">
    <location>
        <begin position="202"/>
        <end position="238"/>
    </location>
</feature>
<comment type="caution">
    <text evidence="3">The sequence shown here is derived from an EMBL/GenBank/DDBJ whole genome shotgun (WGS) entry which is preliminary data.</text>
</comment>
<keyword evidence="2" id="KW-0472">Membrane</keyword>
<protein>
    <submittedName>
        <fullName evidence="3">Uncharacterized protein</fullName>
    </submittedName>
</protein>
<keyword evidence="2" id="KW-0812">Transmembrane</keyword>
<proteinExistence type="predicted"/>
<reference evidence="3 4" key="1">
    <citation type="journal article" date="2014" name="Genome Biol. Evol.">
        <title>The genome of the myxosporean Thelohanellus kitauei shows adaptations to nutrient acquisition within its fish host.</title>
        <authorList>
            <person name="Yang Y."/>
            <person name="Xiong J."/>
            <person name="Zhou Z."/>
            <person name="Huo F."/>
            <person name="Miao W."/>
            <person name="Ran C."/>
            <person name="Liu Y."/>
            <person name="Zhang J."/>
            <person name="Feng J."/>
            <person name="Wang M."/>
            <person name="Wang M."/>
            <person name="Wang L."/>
            <person name="Yao B."/>
        </authorList>
    </citation>
    <scope>NUCLEOTIDE SEQUENCE [LARGE SCALE GENOMIC DNA]</scope>
    <source>
        <strain evidence="3">Wuqing</strain>
    </source>
</reference>
<evidence type="ECO:0000313" key="3">
    <source>
        <dbReference type="EMBL" id="KII70079.1"/>
    </source>
</evidence>
<sequence>MEDRGQIDCFFREDDNDIEISQCNLSLANYDPSFMVNYSFGYRFKFNKTTTYHLYDHMIDVMLDEFQNSMGEGMSDMFRFTITELHIEFQNSTEFCLYPLQKSSNFTVIYARLNSTDLVNIRCFYPISDTTEDASLSSTNIITTALTNTNYLTDTISISISKNAIYSSQPHTSFSPIVTRSSLISKLYTTLENISRISDDNIYPKKPVNSDSTSSDETNNPTQSVMTDKTGSSKSDDIHFSTKPLTSFSNIIDESRFTDNYITTDKNRSSSSNKPNYLNESVSSVSINNINKTCTYAIIMADANSLSISNDNIKSTGSQTTVSMHFERSNMTTSLLTTDKTIFLSSNESRPNNGSFASIFTINNHQNLSEPCSITIDNGLSKLIKATQSNESVTDISSNIHSTNFRGETYSMSGISCGNSQHARMSTESTRSLSTIISDVSSVNPSISTGIRIFSNTNVIKISTHPVINDSTTITVTKITTHNTISMEQSNPYSQDSRNSSEYVSNVTSNITNFDQIEKKEGSQYDSYFWIILLILILLATAVLCCLWHLHVDDPYESENIQYL</sequence>
<evidence type="ECO:0000256" key="1">
    <source>
        <dbReference type="SAM" id="MobiDB-lite"/>
    </source>
</evidence>
<name>A0A0C2IXI1_THEKT</name>
<feature type="transmembrane region" description="Helical" evidence="2">
    <location>
        <begin position="528"/>
        <end position="550"/>
    </location>
</feature>
<evidence type="ECO:0000256" key="2">
    <source>
        <dbReference type="SAM" id="Phobius"/>
    </source>
</evidence>
<dbReference type="AlphaFoldDB" id="A0A0C2IXI1"/>
<keyword evidence="4" id="KW-1185">Reference proteome</keyword>
<accession>A0A0C2IXI1</accession>
<dbReference type="EMBL" id="JWZT01002199">
    <property type="protein sequence ID" value="KII70079.1"/>
    <property type="molecule type" value="Genomic_DNA"/>
</dbReference>
<gene>
    <name evidence="3" type="ORF">RF11_07854</name>
</gene>
<feature type="compositionally biased region" description="Polar residues" evidence="1">
    <location>
        <begin position="221"/>
        <end position="233"/>
    </location>
</feature>
<dbReference type="Proteomes" id="UP000031668">
    <property type="component" value="Unassembled WGS sequence"/>
</dbReference>
<organism evidence="3 4">
    <name type="scientific">Thelohanellus kitauei</name>
    <name type="common">Myxosporean</name>
    <dbReference type="NCBI Taxonomy" id="669202"/>
    <lineage>
        <taxon>Eukaryota</taxon>
        <taxon>Metazoa</taxon>
        <taxon>Cnidaria</taxon>
        <taxon>Myxozoa</taxon>
        <taxon>Myxosporea</taxon>
        <taxon>Bivalvulida</taxon>
        <taxon>Platysporina</taxon>
        <taxon>Myxobolidae</taxon>
        <taxon>Thelohanellus</taxon>
    </lineage>
</organism>
<feature type="compositionally biased region" description="Low complexity" evidence="1">
    <location>
        <begin position="209"/>
        <end position="220"/>
    </location>
</feature>
<evidence type="ECO:0000313" key="4">
    <source>
        <dbReference type="Proteomes" id="UP000031668"/>
    </source>
</evidence>